<evidence type="ECO:0000313" key="1">
    <source>
        <dbReference type="EMBL" id="EDL98905.1"/>
    </source>
</evidence>
<protein>
    <submittedName>
        <fullName evidence="1">RCG22543</fullName>
    </submittedName>
</protein>
<accession>A6IPG0</accession>
<dbReference type="Proteomes" id="UP000234681">
    <property type="component" value="Chromosome 9"/>
</dbReference>
<gene>
    <name evidence="1" type="ORF">rCG_22543</name>
</gene>
<sequence>MSSSGVSEDSVIIFRHKVNLKAFYSKWGRGDHTGNNAEINKL</sequence>
<evidence type="ECO:0000313" key="2">
    <source>
        <dbReference type="Proteomes" id="UP000234681"/>
    </source>
</evidence>
<proteinExistence type="predicted"/>
<organism evidence="1 2">
    <name type="scientific">Rattus norvegicus</name>
    <name type="common">Rat</name>
    <dbReference type="NCBI Taxonomy" id="10116"/>
    <lineage>
        <taxon>Eukaryota</taxon>
        <taxon>Metazoa</taxon>
        <taxon>Chordata</taxon>
        <taxon>Craniata</taxon>
        <taxon>Vertebrata</taxon>
        <taxon>Euteleostomi</taxon>
        <taxon>Mammalia</taxon>
        <taxon>Eutheria</taxon>
        <taxon>Euarchontoglires</taxon>
        <taxon>Glires</taxon>
        <taxon>Rodentia</taxon>
        <taxon>Myomorpha</taxon>
        <taxon>Muroidea</taxon>
        <taxon>Muridae</taxon>
        <taxon>Murinae</taxon>
        <taxon>Rattus</taxon>
    </lineage>
</organism>
<name>A6IPG0_RAT</name>
<dbReference type="AlphaFoldDB" id="A6IPG0"/>
<reference evidence="1 2" key="1">
    <citation type="submission" date="2005-09" db="EMBL/GenBank/DDBJ databases">
        <authorList>
            <person name="Mural R.J."/>
            <person name="Li P.W."/>
            <person name="Adams M.D."/>
            <person name="Amanatides P.G."/>
            <person name="Baden-Tillson H."/>
            <person name="Barnstead M."/>
            <person name="Chin S.H."/>
            <person name="Dew I."/>
            <person name="Evans C.A."/>
            <person name="Ferriera S."/>
            <person name="Flanigan M."/>
            <person name="Fosler C."/>
            <person name="Glodek A."/>
            <person name="Gu Z."/>
            <person name="Holt R.A."/>
            <person name="Jennings D."/>
            <person name="Kraft C.L."/>
            <person name="Lu F."/>
            <person name="Nguyen T."/>
            <person name="Nusskern D.R."/>
            <person name="Pfannkoch C.M."/>
            <person name="Sitter C."/>
            <person name="Sutton G.G."/>
            <person name="Venter J.C."/>
            <person name="Wang Z."/>
            <person name="Woodage T."/>
            <person name="Zheng X.H."/>
            <person name="Zhong F."/>
        </authorList>
    </citation>
    <scope>NUCLEOTIDE SEQUENCE [LARGE SCALE GENOMIC DNA]</scope>
    <source>
        <strain>BN</strain>
        <strain evidence="2">Sprague-Dawley</strain>
    </source>
</reference>
<dbReference type="EMBL" id="CH473965">
    <property type="protein sequence ID" value="EDL98905.1"/>
    <property type="molecule type" value="Genomic_DNA"/>
</dbReference>